<proteinExistence type="predicted"/>
<reference evidence="1 2" key="1">
    <citation type="submission" date="2021-06" db="EMBL/GenBank/DDBJ databases">
        <title>Caerostris darwini draft genome.</title>
        <authorList>
            <person name="Kono N."/>
            <person name="Arakawa K."/>
        </authorList>
    </citation>
    <scope>NUCLEOTIDE SEQUENCE [LARGE SCALE GENOMIC DNA]</scope>
</reference>
<evidence type="ECO:0000313" key="2">
    <source>
        <dbReference type="Proteomes" id="UP001054837"/>
    </source>
</evidence>
<comment type="caution">
    <text evidence="1">The sequence shown here is derived from an EMBL/GenBank/DDBJ whole genome shotgun (WGS) entry which is preliminary data.</text>
</comment>
<dbReference type="Proteomes" id="UP001054837">
    <property type="component" value="Unassembled WGS sequence"/>
</dbReference>
<gene>
    <name evidence="1" type="ORF">CDAR_597131</name>
</gene>
<name>A0AAV4U2E7_9ARAC</name>
<evidence type="ECO:0000313" key="1">
    <source>
        <dbReference type="EMBL" id="GIY51941.1"/>
    </source>
</evidence>
<dbReference type="AlphaFoldDB" id="A0AAV4U2E7"/>
<protein>
    <submittedName>
        <fullName evidence="1">Uncharacterized protein</fullName>
    </submittedName>
</protein>
<keyword evidence="2" id="KW-1185">Reference proteome</keyword>
<accession>A0AAV4U2E7</accession>
<dbReference type="EMBL" id="BPLQ01010622">
    <property type="protein sequence ID" value="GIY51941.1"/>
    <property type="molecule type" value="Genomic_DNA"/>
</dbReference>
<organism evidence="1 2">
    <name type="scientific">Caerostris darwini</name>
    <dbReference type="NCBI Taxonomy" id="1538125"/>
    <lineage>
        <taxon>Eukaryota</taxon>
        <taxon>Metazoa</taxon>
        <taxon>Ecdysozoa</taxon>
        <taxon>Arthropoda</taxon>
        <taxon>Chelicerata</taxon>
        <taxon>Arachnida</taxon>
        <taxon>Araneae</taxon>
        <taxon>Araneomorphae</taxon>
        <taxon>Entelegynae</taxon>
        <taxon>Araneoidea</taxon>
        <taxon>Araneidae</taxon>
        <taxon>Caerostris</taxon>
    </lineage>
</organism>
<sequence length="111" mass="12441">MFLNPEIQPTGHLQKLETDVNINCGGTKPSQENYGQPFQVKPCSTCHPTLNALDPFQDDEGWSGVFFTESLTEIISKPSDRCLSGVVFGRNKHVRCPTSSNSRRRHEKAFC</sequence>